<feature type="compositionally biased region" description="Polar residues" evidence="1">
    <location>
        <begin position="162"/>
        <end position="173"/>
    </location>
</feature>
<feature type="compositionally biased region" description="Polar residues" evidence="1">
    <location>
        <begin position="67"/>
        <end position="86"/>
    </location>
</feature>
<accession>A0A9W5TUJ9</accession>
<dbReference type="EMBL" id="BMJD01000001">
    <property type="protein sequence ID" value="GGB28363.1"/>
    <property type="molecule type" value="Genomic_DNA"/>
</dbReference>
<protein>
    <recommendedName>
        <fullName evidence="4">Sporulation protein</fullName>
    </recommendedName>
</protein>
<reference evidence="2" key="2">
    <citation type="submission" date="2020-09" db="EMBL/GenBank/DDBJ databases">
        <authorList>
            <person name="Sun Q."/>
            <person name="Zhou Y."/>
        </authorList>
    </citation>
    <scope>NUCLEOTIDE SEQUENCE</scope>
    <source>
        <strain evidence="2">CGMCC 1.15454</strain>
    </source>
</reference>
<sequence length="181" mass="20266">MKLRAISSAGIGFMMLVGCSNVNTNNDENAQNNAPNPQSIHYETDNEHADRLGERDKSIGERGGYPQSDQSGTNASNGQQGNFTDNFVNEESDKIYQQLINYREIKQAQIAITDDKVIVALMLNDYHDQNVRDLVVKEVKKVEPNKEIVIYTDDIHWNRVKNMNSRGSTNGHANQPGGEND</sequence>
<dbReference type="PROSITE" id="PS51257">
    <property type="entry name" value="PROKAR_LIPOPROTEIN"/>
    <property type="match status" value="1"/>
</dbReference>
<dbReference type="AlphaFoldDB" id="A0A9W5TUJ9"/>
<dbReference type="Pfam" id="PF09580">
    <property type="entry name" value="Spore_YhcN_YlaJ"/>
    <property type="match status" value="1"/>
</dbReference>
<feature type="region of interest" description="Disordered" evidence="1">
    <location>
        <begin position="162"/>
        <end position="181"/>
    </location>
</feature>
<dbReference type="InterPro" id="IPR019076">
    <property type="entry name" value="Spore_lipoprot_YhcN/YlaJ-like"/>
</dbReference>
<name>A0A9W5TUJ9_9BACI</name>
<feature type="region of interest" description="Disordered" evidence="1">
    <location>
        <begin position="56"/>
        <end position="86"/>
    </location>
</feature>
<evidence type="ECO:0000313" key="3">
    <source>
        <dbReference type="Proteomes" id="UP000621492"/>
    </source>
</evidence>
<gene>
    <name evidence="2" type="ORF">GCM10011409_02130</name>
</gene>
<evidence type="ECO:0000256" key="1">
    <source>
        <dbReference type="SAM" id="MobiDB-lite"/>
    </source>
</evidence>
<keyword evidence="3" id="KW-1185">Reference proteome</keyword>
<evidence type="ECO:0008006" key="4">
    <source>
        <dbReference type="Google" id="ProtNLM"/>
    </source>
</evidence>
<reference evidence="2" key="1">
    <citation type="journal article" date="2014" name="Int. J. Syst. Evol. Microbiol.">
        <title>Complete genome sequence of Corynebacterium casei LMG S-19264T (=DSM 44701T), isolated from a smear-ripened cheese.</title>
        <authorList>
            <consortium name="US DOE Joint Genome Institute (JGI-PGF)"/>
            <person name="Walter F."/>
            <person name="Albersmeier A."/>
            <person name="Kalinowski J."/>
            <person name="Ruckert C."/>
        </authorList>
    </citation>
    <scope>NUCLEOTIDE SEQUENCE</scope>
    <source>
        <strain evidence="2">CGMCC 1.15454</strain>
    </source>
</reference>
<dbReference type="RefSeq" id="WP_088050758.1">
    <property type="nucleotide sequence ID" value="NZ_BMJD01000001.1"/>
</dbReference>
<proteinExistence type="predicted"/>
<evidence type="ECO:0000313" key="2">
    <source>
        <dbReference type="EMBL" id="GGB28363.1"/>
    </source>
</evidence>
<organism evidence="2 3">
    <name type="scientific">Lentibacillus populi</name>
    <dbReference type="NCBI Taxonomy" id="1827502"/>
    <lineage>
        <taxon>Bacteria</taxon>
        <taxon>Bacillati</taxon>
        <taxon>Bacillota</taxon>
        <taxon>Bacilli</taxon>
        <taxon>Bacillales</taxon>
        <taxon>Bacillaceae</taxon>
        <taxon>Lentibacillus</taxon>
    </lineage>
</organism>
<comment type="caution">
    <text evidence="2">The sequence shown here is derived from an EMBL/GenBank/DDBJ whole genome shotgun (WGS) entry which is preliminary data.</text>
</comment>
<dbReference type="Proteomes" id="UP000621492">
    <property type="component" value="Unassembled WGS sequence"/>
</dbReference>